<protein>
    <submittedName>
        <fullName evidence="1">Uncharacterized protein</fullName>
    </submittedName>
</protein>
<gene>
    <name evidence="1" type="ORF">RDI58_017433</name>
</gene>
<dbReference type="AlphaFoldDB" id="A0AAN8TCB9"/>
<dbReference type="EMBL" id="JBANQN010000007">
    <property type="protein sequence ID" value="KAK6783979.1"/>
    <property type="molecule type" value="Genomic_DNA"/>
</dbReference>
<evidence type="ECO:0000313" key="2">
    <source>
        <dbReference type="Proteomes" id="UP001371456"/>
    </source>
</evidence>
<organism evidence="1 2">
    <name type="scientific">Solanum bulbocastanum</name>
    <name type="common">Wild potato</name>
    <dbReference type="NCBI Taxonomy" id="147425"/>
    <lineage>
        <taxon>Eukaryota</taxon>
        <taxon>Viridiplantae</taxon>
        <taxon>Streptophyta</taxon>
        <taxon>Embryophyta</taxon>
        <taxon>Tracheophyta</taxon>
        <taxon>Spermatophyta</taxon>
        <taxon>Magnoliopsida</taxon>
        <taxon>eudicotyledons</taxon>
        <taxon>Gunneridae</taxon>
        <taxon>Pentapetalae</taxon>
        <taxon>asterids</taxon>
        <taxon>lamiids</taxon>
        <taxon>Solanales</taxon>
        <taxon>Solanaceae</taxon>
        <taxon>Solanoideae</taxon>
        <taxon>Solaneae</taxon>
        <taxon>Solanum</taxon>
    </lineage>
</organism>
<comment type="caution">
    <text evidence="1">The sequence shown here is derived from an EMBL/GenBank/DDBJ whole genome shotgun (WGS) entry which is preliminary data.</text>
</comment>
<accession>A0AAN8TCB9</accession>
<reference evidence="1 2" key="1">
    <citation type="submission" date="2024-02" db="EMBL/GenBank/DDBJ databases">
        <title>de novo genome assembly of Solanum bulbocastanum strain 11H21.</title>
        <authorList>
            <person name="Hosaka A.J."/>
        </authorList>
    </citation>
    <scope>NUCLEOTIDE SEQUENCE [LARGE SCALE GENOMIC DNA]</scope>
    <source>
        <tissue evidence="1">Young leaves</tissue>
    </source>
</reference>
<keyword evidence="2" id="KW-1185">Reference proteome</keyword>
<name>A0AAN8TCB9_SOLBU</name>
<sequence length="49" mass="5565">MGVLVLNHNNLLAEGGWQFDRISDLSFNKFTGSQIFNISGMREIQELSH</sequence>
<dbReference type="Proteomes" id="UP001371456">
    <property type="component" value="Unassembled WGS sequence"/>
</dbReference>
<proteinExistence type="predicted"/>
<evidence type="ECO:0000313" key="1">
    <source>
        <dbReference type="EMBL" id="KAK6783979.1"/>
    </source>
</evidence>